<accession>A0A2K8SQQ4</accession>
<gene>
    <name evidence="1" type="ORF">COO91_03626</name>
</gene>
<dbReference type="EMBL" id="CP024785">
    <property type="protein sequence ID" value="AUB37680.1"/>
    <property type="molecule type" value="Genomic_DNA"/>
</dbReference>
<keyword evidence="2" id="KW-1185">Reference proteome</keyword>
<reference evidence="1 2" key="1">
    <citation type="submission" date="2017-11" db="EMBL/GenBank/DDBJ databases">
        <title>Complete genome of a free-living desiccation-tolerant cyanobacterium and its photosynthetic adaptation to extreme terrestrial habitat.</title>
        <authorList>
            <person name="Shang J."/>
        </authorList>
    </citation>
    <scope>NUCLEOTIDE SEQUENCE [LARGE SCALE GENOMIC DNA]</scope>
    <source>
        <strain evidence="1 2">CCNUN1</strain>
    </source>
</reference>
<protein>
    <submittedName>
        <fullName evidence="1">Uncharacterized protein</fullName>
    </submittedName>
</protein>
<proteinExistence type="predicted"/>
<evidence type="ECO:0000313" key="2">
    <source>
        <dbReference type="Proteomes" id="UP000232003"/>
    </source>
</evidence>
<dbReference type="AlphaFoldDB" id="A0A2K8SQQ4"/>
<dbReference type="KEGG" id="nfl:COO91_03626"/>
<name>A0A2K8SQQ4_9NOSO</name>
<organism evidence="1 2">
    <name type="scientific">Nostoc flagelliforme CCNUN1</name>
    <dbReference type="NCBI Taxonomy" id="2038116"/>
    <lineage>
        <taxon>Bacteria</taxon>
        <taxon>Bacillati</taxon>
        <taxon>Cyanobacteriota</taxon>
        <taxon>Cyanophyceae</taxon>
        <taxon>Nostocales</taxon>
        <taxon>Nostocaceae</taxon>
        <taxon>Nostoc</taxon>
    </lineage>
</organism>
<dbReference type="Proteomes" id="UP000232003">
    <property type="component" value="Chromosome"/>
</dbReference>
<sequence>MQCALKLIEQVLGRVFKVLDPPQPPLKRGAKSLLKSPFLRGI</sequence>
<evidence type="ECO:0000313" key="1">
    <source>
        <dbReference type="EMBL" id="AUB37680.1"/>
    </source>
</evidence>